<reference evidence="2 3" key="1">
    <citation type="submission" date="2019-12" db="EMBL/GenBank/DDBJ databases">
        <title>Whole genome shotgun sequence of Streptomyces hygroscopicus subsp. glebosus NBRC 13786.</title>
        <authorList>
            <person name="Ichikawa N."/>
            <person name="Kimura A."/>
            <person name="Kitahashi Y."/>
            <person name="Komaki H."/>
            <person name="Tamura T."/>
        </authorList>
    </citation>
    <scope>NUCLEOTIDE SEQUENCE [LARGE SCALE GENOMIC DNA]</scope>
    <source>
        <strain evidence="2 3">NBRC 13786</strain>
    </source>
</reference>
<dbReference type="AlphaFoldDB" id="A0A640SPK1"/>
<evidence type="ECO:0000313" key="3">
    <source>
        <dbReference type="Proteomes" id="UP000430079"/>
    </source>
</evidence>
<protein>
    <submittedName>
        <fullName evidence="2">Uncharacterized protein</fullName>
    </submittedName>
</protein>
<evidence type="ECO:0000256" key="1">
    <source>
        <dbReference type="SAM" id="MobiDB-lite"/>
    </source>
</evidence>
<gene>
    <name evidence="2" type="ORF">Sgleb_07690</name>
</gene>
<dbReference type="EMBL" id="BLIO01000001">
    <property type="protein sequence ID" value="GFE12722.1"/>
    <property type="molecule type" value="Genomic_DNA"/>
</dbReference>
<dbReference type="Proteomes" id="UP000430079">
    <property type="component" value="Unassembled WGS sequence"/>
</dbReference>
<accession>A0A640SPK1</accession>
<comment type="caution">
    <text evidence="2">The sequence shown here is derived from an EMBL/GenBank/DDBJ whole genome shotgun (WGS) entry which is preliminary data.</text>
</comment>
<feature type="region of interest" description="Disordered" evidence="1">
    <location>
        <begin position="1"/>
        <end position="63"/>
    </location>
</feature>
<sequence>MSEKAQTFHPGETVPQSGNYERNCGQSHRWDTSTNVKNHTFPPLPEDCSGGAWALKDPAHPAD</sequence>
<proteinExistence type="predicted"/>
<evidence type="ECO:0000313" key="2">
    <source>
        <dbReference type="EMBL" id="GFE12722.1"/>
    </source>
</evidence>
<name>A0A640SPK1_9ACTN</name>
<organism evidence="2 3">
    <name type="scientific">Streptomyces glebosus</name>
    <dbReference type="NCBI Taxonomy" id="249580"/>
    <lineage>
        <taxon>Bacteria</taxon>
        <taxon>Bacillati</taxon>
        <taxon>Actinomycetota</taxon>
        <taxon>Actinomycetes</taxon>
        <taxon>Kitasatosporales</taxon>
        <taxon>Streptomycetaceae</taxon>
        <taxon>Streptomyces</taxon>
    </lineage>
</organism>
<feature type="compositionally biased region" description="Polar residues" evidence="1">
    <location>
        <begin position="14"/>
        <end position="38"/>
    </location>
</feature>
<keyword evidence="3" id="KW-1185">Reference proteome</keyword>